<feature type="compositionally biased region" description="Basic residues" evidence="3">
    <location>
        <begin position="365"/>
        <end position="374"/>
    </location>
</feature>
<evidence type="ECO:0000256" key="2">
    <source>
        <dbReference type="ARBA" id="ARBA00022840"/>
    </source>
</evidence>
<dbReference type="InterPro" id="IPR050168">
    <property type="entry name" value="AAA_ATPase_domain"/>
</dbReference>
<evidence type="ECO:0000313" key="6">
    <source>
        <dbReference type="Proteomes" id="UP001189429"/>
    </source>
</evidence>
<proteinExistence type="predicted"/>
<dbReference type="Gene3D" id="3.40.50.300">
    <property type="entry name" value="P-loop containing nucleotide triphosphate hydrolases"/>
    <property type="match status" value="1"/>
</dbReference>
<protein>
    <recommendedName>
        <fullName evidence="4">AAA+ ATPase domain-containing protein</fullName>
    </recommendedName>
</protein>
<dbReference type="PANTHER" id="PTHR23077:SF171">
    <property type="entry name" value="NUCLEAR VALOSIN-CONTAINING PROTEIN-LIKE"/>
    <property type="match status" value="1"/>
</dbReference>
<feature type="region of interest" description="Disordered" evidence="3">
    <location>
        <begin position="300"/>
        <end position="453"/>
    </location>
</feature>
<keyword evidence="2" id="KW-0067">ATP-binding</keyword>
<accession>A0ABN9WYF0</accession>
<dbReference type="PANTHER" id="PTHR23077">
    <property type="entry name" value="AAA-FAMILY ATPASE"/>
    <property type="match status" value="1"/>
</dbReference>
<evidence type="ECO:0000313" key="5">
    <source>
        <dbReference type="EMBL" id="CAK0891897.1"/>
    </source>
</evidence>
<evidence type="ECO:0000256" key="1">
    <source>
        <dbReference type="ARBA" id="ARBA00022741"/>
    </source>
</evidence>
<dbReference type="SMART" id="SM00382">
    <property type="entry name" value="AAA"/>
    <property type="match status" value="1"/>
</dbReference>
<feature type="region of interest" description="Disordered" evidence="3">
    <location>
        <begin position="99"/>
        <end position="120"/>
    </location>
</feature>
<reference evidence="5" key="1">
    <citation type="submission" date="2023-10" db="EMBL/GenBank/DDBJ databases">
        <authorList>
            <person name="Chen Y."/>
            <person name="Shah S."/>
            <person name="Dougan E. K."/>
            <person name="Thang M."/>
            <person name="Chan C."/>
        </authorList>
    </citation>
    <scope>NUCLEOTIDE SEQUENCE [LARGE SCALE GENOMIC DNA]</scope>
</reference>
<keyword evidence="6" id="KW-1185">Reference proteome</keyword>
<feature type="region of interest" description="Disordered" evidence="3">
    <location>
        <begin position="1"/>
        <end position="29"/>
    </location>
</feature>
<feature type="non-terminal residue" evidence="5">
    <location>
        <position position="1"/>
    </location>
</feature>
<gene>
    <name evidence="5" type="ORF">PCOR1329_LOCUS71695</name>
</gene>
<evidence type="ECO:0000259" key="4">
    <source>
        <dbReference type="SMART" id="SM00382"/>
    </source>
</evidence>
<dbReference type="Proteomes" id="UP001189429">
    <property type="component" value="Unassembled WGS sequence"/>
</dbReference>
<organism evidence="5 6">
    <name type="scientific">Prorocentrum cordatum</name>
    <dbReference type="NCBI Taxonomy" id="2364126"/>
    <lineage>
        <taxon>Eukaryota</taxon>
        <taxon>Sar</taxon>
        <taxon>Alveolata</taxon>
        <taxon>Dinophyceae</taxon>
        <taxon>Prorocentrales</taxon>
        <taxon>Prorocentraceae</taxon>
        <taxon>Prorocentrum</taxon>
    </lineage>
</organism>
<dbReference type="EMBL" id="CAUYUJ010019533">
    <property type="protein sequence ID" value="CAK0891897.1"/>
    <property type="molecule type" value="Genomic_DNA"/>
</dbReference>
<dbReference type="InterPro" id="IPR003593">
    <property type="entry name" value="AAA+_ATPase"/>
</dbReference>
<feature type="domain" description="AAA+ ATPase" evidence="4">
    <location>
        <begin position="27"/>
        <end position="188"/>
    </location>
</feature>
<dbReference type="Pfam" id="PF00004">
    <property type="entry name" value="AAA"/>
    <property type="match status" value="1"/>
</dbReference>
<comment type="caution">
    <text evidence="5">The sequence shown here is derived from an EMBL/GenBank/DDBJ whole genome shotgun (WGS) entry which is preliminary data.</text>
</comment>
<dbReference type="SUPFAM" id="SSF52540">
    <property type="entry name" value="P-loop containing nucleoside triphosphate hydrolases"/>
    <property type="match status" value="1"/>
</dbReference>
<keyword evidence="1" id="KW-0547">Nucleotide-binding</keyword>
<evidence type="ECO:0000256" key="3">
    <source>
        <dbReference type="SAM" id="MobiDB-lite"/>
    </source>
</evidence>
<name>A0ABN9WYF0_9DINO</name>
<dbReference type="InterPro" id="IPR027417">
    <property type="entry name" value="P-loop_NTPase"/>
</dbReference>
<dbReference type="InterPro" id="IPR003959">
    <property type="entry name" value="ATPase_AAA_core"/>
</dbReference>
<sequence>PTHHTVWSPPRLGAPEVGGPLRGDLPSRHGPVVAGGPGTGKSHLALQLAREMGARVLAASPADLLASHVGDAEKRVAALFATARQCAPSLVVLEDIDALAPAGPDPDDEDAERDASAEGSETRVAYTLRAELDALSCGRAELERCRGAGHAAPFAAEALVLVVGTSRSRQSVAAWLLAPHRLGMTVELEPRPSVGEVAELLRLGLRGGGGGAADAELASGIEEAGQPRVERAAAALCARVDVGRAAAAAALCRAAGVRAVRRLASEGQAASEARILAARRRVGAQAGSRGVLAELPMPLPLPWRSSRSPPTPVRRTRPQGARGAGVRAMASGVPRPPRWGRTLPGPAMPPPARLWAWRAGPPCSRRPRPRGRQQPKRERGPRARGAQRKGEIGKGGVTKSAGCSWFRPAAGPIPRYRGASGAERRWETQADSQPPLCYPPPSPGWKEEGDDQG</sequence>